<dbReference type="Pfam" id="PF06953">
    <property type="entry name" value="ArsD"/>
    <property type="match status" value="1"/>
</dbReference>
<gene>
    <name evidence="1" type="ORF">GMBLW1_04780</name>
</gene>
<dbReference type="EMBL" id="LR586016">
    <property type="protein sequence ID" value="VIP03482.1"/>
    <property type="molecule type" value="Genomic_DNA"/>
</dbReference>
<dbReference type="AlphaFoldDB" id="A0A6C2YRI1"/>
<organism evidence="1">
    <name type="scientific">Tuwongella immobilis</name>
    <dbReference type="NCBI Taxonomy" id="692036"/>
    <lineage>
        <taxon>Bacteria</taxon>
        <taxon>Pseudomonadati</taxon>
        <taxon>Planctomycetota</taxon>
        <taxon>Planctomycetia</taxon>
        <taxon>Gemmatales</taxon>
        <taxon>Gemmataceae</taxon>
        <taxon>Tuwongella</taxon>
    </lineage>
</organism>
<evidence type="ECO:0000313" key="1">
    <source>
        <dbReference type="EMBL" id="VIP03482.1"/>
    </source>
</evidence>
<dbReference type="InParanoid" id="A0A6C2YRI1"/>
<dbReference type="Proteomes" id="UP000464378">
    <property type="component" value="Chromosome"/>
</dbReference>
<keyword evidence="2" id="KW-1185">Reference proteome</keyword>
<dbReference type="Gene3D" id="3.40.30.10">
    <property type="entry name" value="Glutaredoxin"/>
    <property type="match status" value="1"/>
</dbReference>
<dbReference type="NCBIfam" id="NF033727">
    <property type="entry name" value="chaperon_ArsD"/>
    <property type="match status" value="1"/>
</dbReference>
<dbReference type="InterPro" id="IPR010712">
    <property type="entry name" value="Arsenical-R_ArsD"/>
</dbReference>
<proteinExistence type="predicted"/>
<accession>A0A6C2YRI1</accession>
<dbReference type="EMBL" id="LR593887">
    <property type="protein sequence ID" value="VTS04334.1"/>
    <property type="molecule type" value="Genomic_DNA"/>
</dbReference>
<sequence length="115" mass="12625">MTTLQIYDRALCCSTGVCGPEVDPILPQFAADLQWLASRGVQVERYNLAQQPQAFVANPMVQQRLQQDGTDCLPLVVVDGTICHAGSYPNRSQLQEWTGVKFLTSSLSIVSESHS</sequence>
<reference evidence="1" key="1">
    <citation type="submission" date="2019-04" db="EMBL/GenBank/DDBJ databases">
        <authorList>
            <consortium name="Science for Life Laboratories"/>
        </authorList>
    </citation>
    <scope>NUCLEOTIDE SEQUENCE</scope>
    <source>
        <strain evidence="1">MBLW1</strain>
    </source>
</reference>
<dbReference type="GO" id="GO:0045892">
    <property type="term" value="P:negative regulation of DNA-templated transcription"/>
    <property type="evidence" value="ECO:0007669"/>
    <property type="project" value="InterPro"/>
</dbReference>
<dbReference type="GO" id="GO:0046685">
    <property type="term" value="P:response to arsenic-containing substance"/>
    <property type="evidence" value="ECO:0007669"/>
    <property type="project" value="InterPro"/>
</dbReference>
<dbReference type="RefSeq" id="WP_162658580.1">
    <property type="nucleotide sequence ID" value="NZ_LR593887.1"/>
</dbReference>
<name>A0A6C2YRI1_9BACT</name>
<dbReference type="GO" id="GO:0003677">
    <property type="term" value="F:DNA binding"/>
    <property type="evidence" value="ECO:0007669"/>
    <property type="project" value="InterPro"/>
</dbReference>
<dbReference type="KEGG" id="tim:GMBLW1_04780"/>
<protein>
    <recommendedName>
        <fullName evidence="3">Arsenical resistance operon trans-acting repressor ArsD</fullName>
    </recommendedName>
</protein>
<evidence type="ECO:0008006" key="3">
    <source>
        <dbReference type="Google" id="ProtNLM"/>
    </source>
</evidence>
<evidence type="ECO:0000313" key="2">
    <source>
        <dbReference type="Proteomes" id="UP000464378"/>
    </source>
</evidence>